<comment type="caution">
    <text evidence="2">The sequence shown here is derived from an EMBL/GenBank/DDBJ whole genome shotgun (WGS) entry which is preliminary data.</text>
</comment>
<dbReference type="Pfam" id="PF07045">
    <property type="entry name" value="DUF1330"/>
    <property type="match status" value="1"/>
</dbReference>
<dbReference type="InterPro" id="IPR010753">
    <property type="entry name" value="DUF1330"/>
</dbReference>
<dbReference type="SUPFAM" id="SSF54909">
    <property type="entry name" value="Dimeric alpha+beta barrel"/>
    <property type="match status" value="1"/>
</dbReference>
<feature type="domain" description="DUF1330" evidence="1">
    <location>
        <begin position="3"/>
        <end position="96"/>
    </location>
</feature>
<evidence type="ECO:0000313" key="2">
    <source>
        <dbReference type="EMBL" id="MFC4612591.1"/>
    </source>
</evidence>
<proteinExistence type="predicted"/>
<dbReference type="InterPro" id="IPR011008">
    <property type="entry name" value="Dimeric_a/b-barrel"/>
</dbReference>
<dbReference type="PANTHER" id="PTHR41521:SF4">
    <property type="entry name" value="BLR0684 PROTEIN"/>
    <property type="match status" value="1"/>
</dbReference>
<reference evidence="3" key="1">
    <citation type="journal article" date="2019" name="Int. J. Syst. Evol. Microbiol.">
        <title>The Global Catalogue of Microorganisms (GCM) 10K type strain sequencing project: providing services to taxonomists for standard genome sequencing and annotation.</title>
        <authorList>
            <consortium name="The Broad Institute Genomics Platform"/>
            <consortium name="The Broad Institute Genome Sequencing Center for Infectious Disease"/>
            <person name="Wu L."/>
            <person name="Ma J."/>
        </authorList>
    </citation>
    <scope>NUCLEOTIDE SEQUENCE [LARGE SCALE GENOMIC DNA]</scope>
    <source>
        <strain evidence="3">CGMCC 4.7139</strain>
    </source>
</reference>
<accession>A0ABV9GF52</accession>
<keyword evidence="3" id="KW-1185">Reference proteome</keyword>
<protein>
    <submittedName>
        <fullName evidence="2">DUF1330 domain-containing protein</fullName>
    </submittedName>
</protein>
<dbReference type="Proteomes" id="UP001595993">
    <property type="component" value="Unassembled WGS sequence"/>
</dbReference>
<evidence type="ECO:0000313" key="3">
    <source>
        <dbReference type="Proteomes" id="UP001595993"/>
    </source>
</evidence>
<dbReference type="PANTHER" id="PTHR41521">
    <property type="match status" value="1"/>
</dbReference>
<dbReference type="EMBL" id="JBHSFE010000038">
    <property type="protein sequence ID" value="MFC4612591.1"/>
    <property type="molecule type" value="Genomic_DNA"/>
</dbReference>
<dbReference type="RefSeq" id="WP_381202867.1">
    <property type="nucleotide sequence ID" value="NZ_JBHSFE010000038.1"/>
</dbReference>
<name>A0ABV9GF52_9ACTN</name>
<evidence type="ECO:0000259" key="1">
    <source>
        <dbReference type="Pfam" id="PF07045"/>
    </source>
</evidence>
<sequence length="124" mass="13377">MATYLINHLRIPGVPQEENLAYLEQVEATAAPYGGKWLAIDAEVQVIEGAWPGSAVLMEFPDMEQAKAWYDSPEYQKILPLRTDRTISDMILVDGVGPDFAPAGYAQQIRAAIAAAAAAGDSGR</sequence>
<dbReference type="Gene3D" id="3.30.70.100">
    <property type="match status" value="1"/>
</dbReference>
<gene>
    <name evidence="2" type="ORF">ACFO9E_33320</name>
</gene>
<organism evidence="2 3">
    <name type="scientific">Streptomyces maoxianensis</name>
    <dbReference type="NCBI Taxonomy" id="1459942"/>
    <lineage>
        <taxon>Bacteria</taxon>
        <taxon>Bacillati</taxon>
        <taxon>Actinomycetota</taxon>
        <taxon>Actinomycetes</taxon>
        <taxon>Kitasatosporales</taxon>
        <taxon>Streptomycetaceae</taxon>
        <taxon>Streptomyces</taxon>
    </lineage>
</organism>